<feature type="domain" description="DinB-like" evidence="1">
    <location>
        <begin position="18"/>
        <end position="142"/>
    </location>
</feature>
<evidence type="ECO:0000313" key="2">
    <source>
        <dbReference type="EMBL" id="MDQ0352119.1"/>
    </source>
</evidence>
<protein>
    <recommendedName>
        <fullName evidence="1">DinB-like domain-containing protein</fullName>
    </recommendedName>
</protein>
<evidence type="ECO:0000259" key="1">
    <source>
        <dbReference type="Pfam" id="PF12867"/>
    </source>
</evidence>
<dbReference type="InterPro" id="IPR024775">
    <property type="entry name" value="DinB-like"/>
</dbReference>
<dbReference type="EMBL" id="JAUSUP010000005">
    <property type="protein sequence ID" value="MDQ0352119.1"/>
    <property type="molecule type" value="Genomic_DNA"/>
</dbReference>
<evidence type="ECO:0000313" key="3">
    <source>
        <dbReference type="Proteomes" id="UP001236723"/>
    </source>
</evidence>
<dbReference type="Proteomes" id="UP001236723">
    <property type="component" value="Unassembled WGS sequence"/>
</dbReference>
<keyword evidence="3" id="KW-1185">Reference proteome</keyword>
<accession>A0ABU0DUV4</accession>
<dbReference type="SUPFAM" id="SSF109854">
    <property type="entry name" value="DinB/YfiT-like putative metalloenzymes"/>
    <property type="match status" value="1"/>
</dbReference>
<dbReference type="Pfam" id="PF12867">
    <property type="entry name" value="DinB_2"/>
    <property type="match status" value="1"/>
</dbReference>
<sequence>MNEKAVFENANFWRKGIIQLTESMTEKELDTIPEGFNNNPRWNIGHVMAVWDRVITSSLGESSQLPEHYKELFMKGTSPQNWSDEIPRKEELISQLEIHNQKMQQIASGKLDEPLGFELYHIQSLKEAFLFLCAHESMHLATAKAQQQAMP</sequence>
<dbReference type="Gene3D" id="1.20.120.450">
    <property type="entry name" value="dinb family like domain"/>
    <property type="match status" value="1"/>
</dbReference>
<name>A0ABU0DUV4_9BACI</name>
<comment type="caution">
    <text evidence="2">The sequence shown here is derived from an EMBL/GenBank/DDBJ whole genome shotgun (WGS) entry which is preliminary data.</text>
</comment>
<gene>
    <name evidence="2" type="ORF">J2R98_001953</name>
</gene>
<organism evidence="2 3">
    <name type="scientific">Alkalibacillus filiformis</name>
    <dbReference type="NCBI Taxonomy" id="200990"/>
    <lineage>
        <taxon>Bacteria</taxon>
        <taxon>Bacillati</taxon>
        <taxon>Bacillota</taxon>
        <taxon>Bacilli</taxon>
        <taxon>Bacillales</taxon>
        <taxon>Bacillaceae</taxon>
        <taxon>Alkalibacillus</taxon>
    </lineage>
</organism>
<reference evidence="2 3" key="1">
    <citation type="submission" date="2023-07" db="EMBL/GenBank/DDBJ databases">
        <title>Genomic Encyclopedia of Type Strains, Phase IV (KMG-IV): sequencing the most valuable type-strain genomes for metagenomic binning, comparative biology and taxonomic classification.</title>
        <authorList>
            <person name="Goeker M."/>
        </authorList>
    </citation>
    <scope>NUCLEOTIDE SEQUENCE [LARGE SCALE GENOMIC DNA]</scope>
    <source>
        <strain evidence="2 3">DSM 15448</strain>
    </source>
</reference>
<dbReference type="InterPro" id="IPR034660">
    <property type="entry name" value="DinB/YfiT-like"/>
</dbReference>
<proteinExistence type="predicted"/>
<dbReference type="RefSeq" id="WP_307068406.1">
    <property type="nucleotide sequence ID" value="NZ_JAUSUP010000005.1"/>
</dbReference>